<dbReference type="Proteomes" id="UP000256977">
    <property type="component" value="Unassembled WGS sequence"/>
</dbReference>
<name>A0A3D9JMK6_9BACL</name>
<reference evidence="3 4" key="1">
    <citation type="submission" date="2018-07" db="EMBL/GenBank/DDBJ databases">
        <title>Genomic Encyclopedia of Type Strains, Phase III (KMG-III): the genomes of soil and plant-associated and newly described type strains.</title>
        <authorList>
            <person name="Whitman W."/>
        </authorList>
    </citation>
    <scope>NUCLEOTIDE SEQUENCE [LARGE SCALE GENOMIC DNA]</scope>
    <source>
        <strain evidence="3 4">CECT 7287</strain>
    </source>
</reference>
<accession>A0A3D9JMK6</accession>
<dbReference type="RefSeq" id="WP_116062374.1">
    <property type="nucleotide sequence ID" value="NZ_QRDZ01000016.1"/>
</dbReference>
<organism evidence="3 4">
    <name type="scientific">Cohnella phaseoli</name>
    <dbReference type="NCBI Taxonomy" id="456490"/>
    <lineage>
        <taxon>Bacteria</taxon>
        <taxon>Bacillati</taxon>
        <taxon>Bacillota</taxon>
        <taxon>Bacilli</taxon>
        <taxon>Bacillales</taxon>
        <taxon>Paenibacillaceae</taxon>
        <taxon>Cohnella</taxon>
    </lineage>
</organism>
<keyword evidence="1" id="KW-0732">Signal</keyword>
<gene>
    <name evidence="3" type="ORF">DFP98_11670</name>
</gene>
<dbReference type="Pfam" id="PF13517">
    <property type="entry name" value="FG-GAP_3"/>
    <property type="match status" value="3"/>
</dbReference>
<dbReference type="InterPro" id="IPR013783">
    <property type="entry name" value="Ig-like_fold"/>
</dbReference>
<dbReference type="PANTHER" id="PTHR46580">
    <property type="entry name" value="SENSOR KINASE-RELATED"/>
    <property type="match status" value="1"/>
</dbReference>
<dbReference type="InterPro" id="IPR001119">
    <property type="entry name" value="SLH_dom"/>
</dbReference>
<dbReference type="Pfam" id="PF12733">
    <property type="entry name" value="Cadherin-like"/>
    <property type="match status" value="4"/>
</dbReference>
<keyword evidence="4" id="KW-1185">Reference proteome</keyword>
<dbReference type="InterPro" id="IPR025883">
    <property type="entry name" value="Cadherin-like_domain"/>
</dbReference>
<sequence>MEIRVNRKFHLTLTALAILLLVTMLTPLQSYAGPFQGETRYSAAGSGNDVTIADFNNDSYLDFAVAGFDGSSVTVWNGNGDGTFGSHTTSNAGGTAIAITNADFNRDGNVDVATVNWSSNSVSILLGNGDGTFASAMVIPVGRSVHYIVSADFNKDGIMDLGVSPLGGSSVFIMIGNGDGTFEPIVNVAAAAGTSQIAIGDFNADGNPDLAVSAFVDQKVSVLLGNGDGTFAPKVDYSTSQYTQRVATADLNKDGHLDLVAVNSSGSISILLGNGDGTFQNRVNQSTRSADPRAILIGDFVGDGEIDIIVGNFGSSNLSIFSGIGDGTFETATTYPLGIGSIFNMVSSDFNGDSVLDLAFVTQNFNHLHVLLGNHRNADLQNLSLSGGAVLDTPFGTSTFSYTSSVGYSVYGISVIPTLSDATATVTAQVYGGGAPESVDSGMESSALPLNVGANKIEVVVTAQDGTTIQTYTIDVTRGPNTDANLSGLGLSGGVALSPSFSAGTPGYTASVPYSQNSIRVTPVADTTATVAVRVNGGAPEAVAGGGTSSDLPLNLGLNTIEVTVTAQDGTTAQTYTIDVTRDPNTEASLSGLSLSGGVALSPSFSAGTSDYTSNVPYSQNSIRITPVADATATIAVRVNGGASEAVAGGAESSALPLNTGLNTIEVIVTAQDGTTVQSYTVNVTRQSPPSSAGGGMIPSRSANANLSELSLTGGTALNPAFTPSILGYTSSVANSIDGISLTPILEDKKATVQVRVNGGGLETVASGSASGTLPLKAGKNVLDVIVTAEDGTSKSYTISLTRQSESVTEPQAPECSFTDIQKHWAKKEICEAAELGIVEGMSPRIFMPNAAVTRTEFAVMLLRTLQIEIDNDAGALSFSDSDSTPKWAVQAIRTAVGKGILTGYPDGTLKPVQTVSRSEMAAMVSRAMKWQVGSKGGGYFSDESGIPNWVCRGRTRARGADQTVGQSVRAGRGYDESRSRGCPSKAVEVALLVPSAHEICTDRSSASFYMTLRAGLFLSISEMVYLKHESHN</sequence>
<dbReference type="Pfam" id="PF00395">
    <property type="entry name" value="SLH"/>
    <property type="match status" value="2"/>
</dbReference>
<evidence type="ECO:0000256" key="1">
    <source>
        <dbReference type="ARBA" id="ARBA00022729"/>
    </source>
</evidence>
<dbReference type="SUPFAM" id="SSF69318">
    <property type="entry name" value="Integrin alpha N-terminal domain"/>
    <property type="match status" value="1"/>
</dbReference>
<evidence type="ECO:0000313" key="3">
    <source>
        <dbReference type="EMBL" id="RED75268.1"/>
    </source>
</evidence>
<dbReference type="PANTHER" id="PTHR46580:SF4">
    <property type="entry name" value="ATP_GTP-BINDING PROTEIN"/>
    <property type="match status" value="1"/>
</dbReference>
<dbReference type="InterPro" id="IPR013517">
    <property type="entry name" value="FG-GAP"/>
</dbReference>
<comment type="caution">
    <text evidence="3">The sequence shown here is derived from an EMBL/GenBank/DDBJ whole genome shotgun (WGS) entry which is preliminary data.</text>
</comment>
<protein>
    <submittedName>
        <fullName evidence="3">VCBS repeat protein</fullName>
    </submittedName>
</protein>
<dbReference type="AlphaFoldDB" id="A0A3D9JMK6"/>
<feature type="domain" description="SLH" evidence="2">
    <location>
        <begin position="876"/>
        <end position="939"/>
    </location>
</feature>
<dbReference type="EMBL" id="QRDZ01000016">
    <property type="protein sequence ID" value="RED75268.1"/>
    <property type="molecule type" value="Genomic_DNA"/>
</dbReference>
<dbReference type="Gene3D" id="2.60.40.10">
    <property type="entry name" value="Immunoglobulins"/>
    <property type="match status" value="2"/>
</dbReference>
<proteinExistence type="predicted"/>
<dbReference type="PROSITE" id="PS51272">
    <property type="entry name" value="SLH"/>
    <property type="match status" value="2"/>
</dbReference>
<dbReference type="OrthoDB" id="868906at2"/>
<evidence type="ECO:0000313" key="4">
    <source>
        <dbReference type="Proteomes" id="UP000256977"/>
    </source>
</evidence>
<dbReference type="InterPro" id="IPR028994">
    <property type="entry name" value="Integrin_alpha_N"/>
</dbReference>
<dbReference type="Gene3D" id="2.30.30.100">
    <property type="match status" value="5"/>
</dbReference>
<feature type="domain" description="SLH" evidence="2">
    <location>
        <begin position="813"/>
        <end position="875"/>
    </location>
</feature>
<evidence type="ECO:0000259" key="2">
    <source>
        <dbReference type="PROSITE" id="PS51272"/>
    </source>
</evidence>